<sequence>MATGGAPFDDSAEELHNWTAPNGSLEDRLNNMNWGIEQKKANRSSEKNKKKLSAAVAETRLTNDISPESTPGAGRKRARTPHSFPHIKYTTQMSVPDQAELDKLRQRINFTDLDERSIGSDSQGRVTAANNQRQIAGENKKPYNYLPLHVNTNKSKELLHPSASAPTTPAITKEMKKQSPGRRETLGSAVPHQESPRMSRSGTERGLLMQREYGRQEARIDSSQ</sequence>
<name>A0ABV0XP73_9TELE</name>
<accession>A0ABV0XP73</accession>
<dbReference type="InterPro" id="IPR024138">
    <property type="entry name" value="Pericentriolar_Pcm1"/>
</dbReference>
<dbReference type="EMBL" id="JAHRIP010009931">
    <property type="protein sequence ID" value="MEQ2283266.1"/>
    <property type="molecule type" value="Genomic_DNA"/>
</dbReference>
<comment type="caution">
    <text evidence="2">The sequence shown here is derived from an EMBL/GenBank/DDBJ whole genome shotgun (WGS) entry which is preliminary data.</text>
</comment>
<feature type="region of interest" description="Disordered" evidence="1">
    <location>
        <begin position="116"/>
        <end position="141"/>
    </location>
</feature>
<organism evidence="2 3">
    <name type="scientific">Ameca splendens</name>
    <dbReference type="NCBI Taxonomy" id="208324"/>
    <lineage>
        <taxon>Eukaryota</taxon>
        <taxon>Metazoa</taxon>
        <taxon>Chordata</taxon>
        <taxon>Craniata</taxon>
        <taxon>Vertebrata</taxon>
        <taxon>Euteleostomi</taxon>
        <taxon>Actinopterygii</taxon>
        <taxon>Neopterygii</taxon>
        <taxon>Teleostei</taxon>
        <taxon>Neoteleostei</taxon>
        <taxon>Acanthomorphata</taxon>
        <taxon>Ovalentaria</taxon>
        <taxon>Atherinomorphae</taxon>
        <taxon>Cyprinodontiformes</taxon>
        <taxon>Goodeidae</taxon>
        <taxon>Ameca</taxon>
    </lineage>
</organism>
<evidence type="ECO:0000313" key="3">
    <source>
        <dbReference type="Proteomes" id="UP001469553"/>
    </source>
</evidence>
<evidence type="ECO:0000256" key="1">
    <source>
        <dbReference type="SAM" id="MobiDB-lite"/>
    </source>
</evidence>
<feature type="non-terminal residue" evidence="2">
    <location>
        <position position="224"/>
    </location>
</feature>
<dbReference type="Proteomes" id="UP001469553">
    <property type="component" value="Unassembled WGS sequence"/>
</dbReference>
<reference evidence="2 3" key="1">
    <citation type="submission" date="2021-06" db="EMBL/GenBank/DDBJ databases">
        <authorList>
            <person name="Palmer J.M."/>
        </authorList>
    </citation>
    <scope>NUCLEOTIDE SEQUENCE [LARGE SCALE GENOMIC DNA]</scope>
    <source>
        <strain evidence="2 3">AS_MEX2019</strain>
        <tissue evidence="2">Muscle</tissue>
    </source>
</reference>
<protein>
    <submittedName>
        <fullName evidence="2">Uncharacterized protein</fullName>
    </submittedName>
</protein>
<feature type="compositionally biased region" description="Polar residues" evidence="1">
    <location>
        <begin position="60"/>
        <end position="69"/>
    </location>
</feature>
<dbReference type="PANTHER" id="PTHR14164">
    <property type="entry name" value="PERICENTRIOLAR MATERIAL 1-RELATED"/>
    <property type="match status" value="1"/>
</dbReference>
<dbReference type="PANTHER" id="PTHR14164:SF12">
    <property type="entry name" value="PERICENTRIOLAR MATERIAL 1 PROTEIN"/>
    <property type="match status" value="1"/>
</dbReference>
<evidence type="ECO:0000313" key="2">
    <source>
        <dbReference type="EMBL" id="MEQ2283266.1"/>
    </source>
</evidence>
<keyword evidence="3" id="KW-1185">Reference proteome</keyword>
<feature type="region of interest" description="Disordered" evidence="1">
    <location>
        <begin position="156"/>
        <end position="224"/>
    </location>
</feature>
<feature type="compositionally biased region" description="Basic and acidic residues" evidence="1">
    <location>
        <begin position="212"/>
        <end position="224"/>
    </location>
</feature>
<proteinExistence type="predicted"/>
<feature type="compositionally biased region" description="Basic and acidic residues" evidence="1">
    <location>
        <begin position="37"/>
        <end position="47"/>
    </location>
</feature>
<feature type="compositionally biased region" description="Basic and acidic residues" evidence="1">
    <location>
        <begin position="173"/>
        <end position="185"/>
    </location>
</feature>
<feature type="region of interest" description="Disordered" evidence="1">
    <location>
        <begin position="1"/>
        <end position="97"/>
    </location>
</feature>
<feature type="compositionally biased region" description="Polar residues" evidence="1">
    <location>
        <begin position="119"/>
        <end position="134"/>
    </location>
</feature>
<gene>
    <name evidence="2" type="ORF">AMECASPLE_009425</name>
</gene>